<dbReference type="InterPro" id="IPR036412">
    <property type="entry name" value="HAD-like_sf"/>
</dbReference>
<name>A0A371X7R5_9HYPH</name>
<dbReference type="EMBL" id="QURL01000002">
    <property type="protein sequence ID" value="RFC65260.1"/>
    <property type="molecule type" value="Genomic_DNA"/>
</dbReference>
<evidence type="ECO:0000313" key="1">
    <source>
        <dbReference type="EMBL" id="RFC65260.1"/>
    </source>
</evidence>
<dbReference type="AlphaFoldDB" id="A0A371X7R5"/>
<accession>A0A371X7R5</accession>
<evidence type="ECO:0008006" key="3">
    <source>
        <dbReference type="Google" id="ProtNLM"/>
    </source>
</evidence>
<sequence>MSHRTRGTAIDAIEKRHEALLILDVDEVVLEFIAPFQTLLGEHGAALRFDSYKLTGNAMRVSSGIALSGGELETIMLQLYAEQAKRQLPVNGVREALDELGQHADIVFLTAMDPDYHDTRRAVLDAAGLSYPMIATERAKGGVVAELQARWSGPIVFVDDLPPNLQTVRRSAPTVHLVHLMAHDGFRPHLPALPSGTLSARDWPHARNLIGSILRDGSDADGLGPTG</sequence>
<evidence type="ECO:0000313" key="2">
    <source>
        <dbReference type="Proteomes" id="UP000264310"/>
    </source>
</evidence>
<organism evidence="1 2">
    <name type="scientific">Fulvimarina endophytica</name>
    <dbReference type="NCBI Taxonomy" id="2293836"/>
    <lineage>
        <taxon>Bacteria</taxon>
        <taxon>Pseudomonadati</taxon>
        <taxon>Pseudomonadota</taxon>
        <taxon>Alphaproteobacteria</taxon>
        <taxon>Hyphomicrobiales</taxon>
        <taxon>Aurantimonadaceae</taxon>
        <taxon>Fulvimarina</taxon>
    </lineage>
</organism>
<dbReference type="RefSeq" id="WP_116682157.1">
    <property type="nucleotide sequence ID" value="NZ_QURL01000002.1"/>
</dbReference>
<dbReference type="Proteomes" id="UP000264310">
    <property type="component" value="Unassembled WGS sequence"/>
</dbReference>
<dbReference type="OrthoDB" id="7192139at2"/>
<dbReference type="SUPFAM" id="SSF56784">
    <property type="entry name" value="HAD-like"/>
    <property type="match status" value="1"/>
</dbReference>
<gene>
    <name evidence="1" type="ORF">DYI37_05315</name>
</gene>
<keyword evidence="2" id="KW-1185">Reference proteome</keyword>
<protein>
    <recommendedName>
        <fullName evidence="3">HAD family hydrolase</fullName>
    </recommendedName>
</protein>
<proteinExistence type="predicted"/>
<comment type="caution">
    <text evidence="1">The sequence shown here is derived from an EMBL/GenBank/DDBJ whole genome shotgun (WGS) entry which is preliminary data.</text>
</comment>
<reference evidence="1 2" key="1">
    <citation type="submission" date="2018-08" db="EMBL/GenBank/DDBJ databases">
        <title>Fulvimarina sp. 85, whole genome shotgun sequence.</title>
        <authorList>
            <person name="Tuo L."/>
        </authorList>
    </citation>
    <scope>NUCLEOTIDE SEQUENCE [LARGE SCALE GENOMIC DNA]</scope>
    <source>
        <strain evidence="1 2">85</strain>
    </source>
</reference>